<keyword evidence="3" id="KW-1185">Reference proteome</keyword>
<comment type="caution">
    <text evidence="2">The sequence shown here is derived from an EMBL/GenBank/DDBJ whole genome shotgun (WGS) entry which is preliminary data.</text>
</comment>
<feature type="compositionally biased region" description="Low complexity" evidence="1">
    <location>
        <begin position="52"/>
        <end position="61"/>
    </location>
</feature>
<name>A0ABV6MBH7_9ACTN</name>
<reference evidence="2 3" key="1">
    <citation type="submission" date="2024-09" db="EMBL/GenBank/DDBJ databases">
        <authorList>
            <person name="Sun Q."/>
            <person name="Mori K."/>
        </authorList>
    </citation>
    <scope>NUCLEOTIDE SEQUENCE [LARGE SCALE GENOMIC DNA]</scope>
    <source>
        <strain evidence="2 3">TBRC 3947</strain>
    </source>
</reference>
<protein>
    <submittedName>
        <fullName evidence="2">Uncharacterized protein</fullName>
    </submittedName>
</protein>
<evidence type="ECO:0000313" key="3">
    <source>
        <dbReference type="Proteomes" id="UP001589867"/>
    </source>
</evidence>
<sequence length="67" mass="7297">MLAHNFALRTWIIEHLGPDTDPDWDPESLAADTLAALTLDPTQLARYPQAGATSRSSRSASYADTKP</sequence>
<proteinExistence type="predicted"/>
<evidence type="ECO:0000256" key="1">
    <source>
        <dbReference type="SAM" id="MobiDB-lite"/>
    </source>
</evidence>
<dbReference type="Proteomes" id="UP001589867">
    <property type="component" value="Unassembled WGS sequence"/>
</dbReference>
<evidence type="ECO:0000313" key="2">
    <source>
        <dbReference type="EMBL" id="MFC0532050.1"/>
    </source>
</evidence>
<accession>A0ABV6MBH7</accession>
<feature type="region of interest" description="Disordered" evidence="1">
    <location>
        <begin position="46"/>
        <end position="67"/>
    </location>
</feature>
<organism evidence="2 3">
    <name type="scientific">Phytohabitans kaempferiae</name>
    <dbReference type="NCBI Taxonomy" id="1620943"/>
    <lineage>
        <taxon>Bacteria</taxon>
        <taxon>Bacillati</taxon>
        <taxon>Actinomycetota</taxon>
        <taxon>Actinomycetes</taxon>
        <taxon>Micromonosporales</taxon>
        <taxon>Micromonosporaceae</taxon>
    </lineage>
</organism>
<gene>
    <name evidence="2" type="ORF">ACFFIA_30805</name>
</gene>
<dbReference type="RefSeq" id="WP_377257527.1">
    <property type="nucleotide sequence ID" value="NZ_JBHLUH010000064.1"/>
</dbReference>
<dbReference type="EMBL" id="JBHLUH010000064">
    <property type="protein sequence ID" value="MFC0532050.1"/>
    <property type="molecule type" value="Genomic_DNA"/>
</dbReference>